<keyword evidence="3" id="KW-1185">Reference proteome</keyword>
<feature type="domain" description="Reverse transcriptase zinc-binding" evidence="1">
    <location>
        <begin position="80"/>
        <end position="144"/>
    </location>
</feature>
<dbReference type="OrthoDB" id="692410at2759"/>
<gene>
    <name evidence="2" type="ORF">E2562_033941</name>
</gene>
<name>A0A6G1CAM2_9ORYZ</name>
<reference evidence="2 3" key="1">
    <citation type="submission" date="2019-11" db="EMBL/GenBank/DDBJ databases">
        <title>Whole genome sequence of Oryza granulata.</title>
        <authorList>
            <person name="Li W."/>
        </authorList>
    </citation>
    <scope>NUCLEOTIDE SEQUENCE [LARGE SCALE GENOMIC DNA]</scope>
    <source>
        <strain evidence="3">cv. Menghai</strain>
        <tissue evidence="2">Leaf</tissue>
    </source>
</reference>
<accession>A0A6G1CAM2</accession>
<evidence type="ECO:0000313" key="2">
    <source>
        <dbReference type="EMBL" id="KAF0897146.1"/>
    </source>
</evidence>
<evidence type="ECO:0000259" key="1">
    <source>
        <dbReference type="Pfam" id="PF13966"/>
    </source>
</evidence>
<dbReference type="AlphaFoldDB" id="A0A6G1CAM2"/>
<organism evidence="2 3">
    <name type="scientific">Oryza meyeriana var. granulata</name>
    <dbReference type="NCBI Taxonomy" id="110450"/>
    <lineage>
        <taxon>Eukaryota</taxon>
        <taxon>Viridiplantae</taxon>
        <taxon>Streptophyta</taxon>
        <taxon>Embryophyta</taxon>
        <taxon>Tracheophyta</taxon>
        <taxon>Spermatophyta</taxon>
        <taxon>Magnoliopsida</taxon>
        <taxon>Liliopsida</taxon>
        <taxon>Poales</taxon>
        <taxon>Poaceae</taxon>
        <taxon>BOP clade</taxon>
        <taxon>Oryzoideae</taxon>
        <taxon>Oryzeae</taxon>
        <taxon>Oryzinae</taxon>
        <taxon>Oryza</taxon>
        <taxon>Oryza meyeriana</taxon>
    </lineage>
</organism>
<sequence length="144" mass="16933">MDKQRKWFLWAGHDNILGGKYKVNWTRICLPTSLGGLGVLNLENFARALRVRWLWHEWKASEKAWVGLDTRCDDSDKLLFTAESFYKAHFFGSTATNYELIVWKPWAPNKCKLFAWLIIQNKVWTSDRLEARGWPNNCDCPLCH</sequence>
<evidence type="ECO:0000313" key="3">
    <source>
        <dbReference type="Proteomes" id="UP000479710"/>
    </source>
</evidence>
<protein>
    <recommendedName>
        <fullName evidence="1">Reverse transcriptase zinc-binding domain-containing protein</fullName>
    </recommendedName>
</protein>
<dbReference type="InterPro" id="IPR026960">
    <property type="entry name" value="RVT-Znf"/>
</dbReference>
<dbReference type="EMBL" id="SPHZ02000010">
    <property type="protein sequence ID" value="KAF0897146.1"/>
    <property type="molecule type" value="Genomic_DNA"/>
</dbReference>
<proteinExistence type="predicted"/>
<dbReference type="Proteomes" id="UP000479710">
    <property type="component" value="Unassembled WGS sequence"/>
</dbReference>
<comment type="caution">
    <text evidence="2">The sequence shown here is derived from an EMBL/GenBank/DDBJ whole genome shotgun (WGS) entry which is preliminary data.</text>
</comment>
<dbReference type="Pfam" id="PF13966">
    <property type="entry name" value="zf-RVT"/>
    <property type="match status" value="1"/>
</dbReference>